<protein>
    <submittedName>
        <fullName evidence="5">K Homology domain-containing protein</fullName>
    </submittedName>
</protein>
<name>A0A914ED68_9BILA</name>
<dbReference type="SUPFAM" id="SSF54791">
    <property type="entry name" value="Eukaryotic type KH-domain (KH-domain type I)"/>
    <property type="match status" value="1"/>
</dbReference>
<reference evidence="5" key="1">
    <citation type="submission" date="2022-11" db="UniProtKB">
        <authorList>
            <consortium name="WormBaseParasite"/>
        </authorList>
    </citation>
    <scope>IDENTIFICATION</scope>
</reference>
<dbReference type="GO" id="GO:0051028">
    <property type="term" value="P:mRNA transport"/>
    <property type="evidence" value="ECO:0007669"/>
    <property type="project" value="TreeGrafter"/>
</dbReference>
<feature type="domain" description="K Homology" evidence="3">
    <location>
        <begin position="281"/>
        <end position="352"/>
    </location>
</feature>
<dbReference type="GO" id="GO:0043005">
    <property type="term" value="C:neuron projection"/>
    <property type="evidence" value="ECO:0007669"/>
    <property type="project" value="TreeGrafter"/>
</dbReference>
<dbReference type="Gene3D" id="3.30.1370.10">
    <property type="entry name" value="K Homology domain, type 1"/>
    <property type="match status" value="2"/>
</dbReference>
<dbReference type="GO" id="GO:0003730">
    <property type="term" value="F:mRNA 3'-UTR binding"/>
    <property type="evidence" value="ECO:0007669"/>
    <property type="project" value="TreeGrafter"/>
</dbReference>
<dbReference type="PANTHER" id="PTHR10603">
    <property type="entry name" value="FRAGILE X MENTAL RETARDATION SYNDROME-RELATED PROTEIN"/>
    <property type="match status" value="1"/>
</dbReference>
<keyword evidence="1" id="KW-0694">RNA-binding</keyword>
<proteinExistence type="predicted"/>
<dbReference type="WBParaSite" id="ACRNAN_scaffold698.g9659.t1">
    <property type="protein sequence ID" value="ACRNAN_scaffold698.g9659.t1"/>
    <property type="gene ID" value="ACRNAN_scaffold698.g9659"/>
</dbReference>
<dbReference type="InterPro" id="IPR040472">
    <property type="entry name" value="FMRP_KH0"/>
</dbReference>
<sequence>MQIEVKQPNGIYVKAEIKKILPESLLVAYNDGLSKPDVNVSYENCRVLKQHQNGNNPFKIGEVVESYIQKGELHGWQMSKIIDIKGQFAVVESLDIPKVADIITLDLCRDGNLTTPLSFDKIKQFSFPVPDDMRSYFEQPDSFKELYDTIEGIHIDYDSENGIIIFWSHSDTIIRKVKVLIDFFMINSRQKMKFLQRVEQITKLDKLDSAKEARHVEEFDVVADLMGLTIGSQGTNFDRARHIEGIMDIVYHQSSVNENYFTVKIVAKNSEAAEQARSILEYMLHSVEVPRQMMSRIIGKNGMTIQEIVDKSGVVRVQVEDDNIEPEKAKLVFTGTKETVSNAELLLQFHLKHLIEMQEIRDEFNHTVPTVSRNAPFQSQNSNGLTGKTTSKNFLENPKGVVGNPNRERNNTNFIGYNDDRGGFRGRGRGGPRGGGGQRWRGDRESRAENDENK</sequence>
<feature type="region of interest" description="Disordered" evidence="2">
    <location>
        <begin position="372"/>
        <end position="454"/>
    </location>
</feature>
<accession>A0A914ED68</accession>
<dbReference type="Pfam" id="PF17904">
    <property type="entry name" value="KH_9"/>
    <property type="match status" value="1"/>
</dbReference>
<evidence type="ECO:0000256" key="2">
    <source>
        <dbReference type="SAM" id="MobiDB-lite"/>
    </source>
</evidence>
<dbReference type="GO" id="GO:0048513">
    <property type="term" value="P:animal organ development"/>
    <property type="evidence" value="ECO:0007669"/>
    <property type="project" value="TreeGrafter"/>
</dbReference>
<dbReference type="Proteomes" id="UP000887540">
    <property type="component" value="Unplaced"/>
</dbReference>
<evidence type="ECO:0000256" key="1">
    <source>
        <dbReference type="PROSITE-ProRule" id="PRU00117"/>
    </source>
</evidence>
<dbReference type="GO" id="GO:0099577">
    <property type="term" value="P:regulation of translation at presynapse, modulating synaptic transmission"/>
    <property type="evidence" value="ECO:0007669"/>
    <property type="project" value="TreeGrafter"/>
</dbReference>
<feature type="compositionally biased region" description="Polar residues" evidence="2">
    <location>
        <begin position="372"/>
        <end position="394"/>
    </location>
</feature>
<dbReference type="GO" id="GO:0098793">
    <property type="term" value="C:presynapse"/>
    <property type="evidence" value="ECO:0007669"/>
    <property type="project" value="GOC"/>
</dbReference>
<dbReference type="SMART" id="SM00322">
    <property type="entry name" value="KH"/>
    <property type="match status" value="1"/>
</dbReference>
<dbReference type="PROSITE" id="PS50084">
    <property type="entry name" value="KH_TYPE_1"/>
    <property type="match status" value="2"/>
</dbReference>
<dbReference type="Gene3D" id="2.30.30.140">
    <property type="match status" value="2"/>
</dbReference>
<evidence type="ECO:0000313" key="4">
    <source>
        <dbReference type="Proteomes" id="UP000887540"/>
    </source>
</evidence>
<organism evidence="4 5">
    <name type="scientific">Acrobeloides nanus</name>
    <dbReference type="NCBI Taxonomy" id="290746"/>
    <lineage>
        <taxon>Eukaryota</taxon>
        <taxon>Metazoa</taxon>
        <taxon>Ecdysozoa</taxon>
        <taxon>Nematoda</taxon>
        <taxon>Chromadorea</taxon>
        <taxon>Rhabditida</taxon>
        <taxon>Tylenchina</taxon>
        <taxon>Cephalobomorpha</taxon>
        <taxon>Cephaloboidea</taxon>
        <taxon>Cephalobidae</taxon>
        <taxon>Acrobeloides</taxon>
    </lineage>
</organism>
<dbReference type="GO" id="GO:0005634">
    <property type="term" value="C:nucleus"/>
    <property type="evidence" value="ECO:0007669"/>
    <property type="project" value="TreeGrafter"/>
</dbReference>
<dbReference type="GO" id="GO:0045727">
    <property type="term" value="P:positive regulation of translation"/>
    <property type="evidence" value="ECO:0007669"/>
    <property type="project" value="TreeGrafter"/>
</dbReference>
<dbReference type="AlphaFoldDB" id="A0A914ED68"/>
<dbReference type="GO" id="GO:0045182">
    <property type="term" value="F:translation regulator activity"/>
    <property type="evidence" value="ECO:0007669"/>
    <property type="project" value="TreeGrafter"/>
</dbReference>
<dbReference type="GO" id="GO:0048170">
    <property type="term" value="P:positive regulation of long-term neuronal synaptic plasticity"/>
    <property type="evidence" value="ECO:0007669"/>
    <property type="project" value="TreeGrafter"/>
</dbReference>
<dbReference type="InterPro" id="IPR004087">
    <property type="entry name" value="KH_dom"/>
</dbReference>
<dbReference type="GO" id="GO:0043488">
    <property type="term" value="P:regulation of mRNA stability"/>
    <property type="evidence" value="ECO:0007669"/>
    <property type="project" value="TreeGrafter"/>
</dbReference>
<dbReference type="InterPro" id="IPR036612">
    <property type="entry name" value="KH_dom_type_1_sf"/>
</dbReference>
<dbReference type="InterPro" id="IPR004088">
    <property type="entry name" value="KH_dom_type_1"/>
</dbReference>
<evidence type="ECO:0000259" key="3">
    <source>
        <dbReference type="SMART" id="SM00322"/>
    </source>
</evidence>
<keyword evidence="4" id="KW-1185">Reference proteome</keyword>
<dbReference type="InterPro" id="IPR040148">
    <property type="entry name" value="FMR1"/>
</dbReference>
<feature type="compositionally biased region" description="Basic and acidic residues" evidence="2">
    <location>
        <begin position="440"/>
        <end position="454"/>
    </location>
</feature>
<dbReference type="PANTHER" id="PTHR10603:SF7">
    <property type="entry name" value="FRAGILE X MESSENGER RIBONUCLEOPROTEIN 1 HOMOLOG"/>
    <property type="match status" value="1"/>
</dbReference>
<dbReference type="CDD" id="cd22426">
    <property type="entry name" value="KH_I_FMR1_FXR_rpt2"/>
    <property type="match status" value="1"/>
</dbReference>
<evidence type="ECO:0000313" key="5">
    <source>
        <dbReference type="WBParaSite" id="ACRNAN_scaffold698.g9659.t1"/>
    </source>
</evidence>
<dbReference type="Pfam" id="PF00013">
    <property type="entry name" value="KH_1"/>
    <property type="match status" value="1"/>
</dbReference>
<dbReference type="GO" id="GO:0010494">
    <property type="term" value="C:cytoplasmic stress granule"/>
    <property type="evidence" value="ECO:0007669"/>
    <property type="project" value="TreeGrafter"/>
</dbReference>